<dbReference type="Proteomes" id="UP001358324">
    <property type="component" value="Unassembled WGS sequence"/>
</dbReference>
<evidence type="ECO:0000256" key="4">
    <source>
        <dbReference type="ARBA" id="ARBA00022448"/>
    </source>
</evidence>
<evidence type="ECO:0000256" key="8">
    <source>
        <dbReference type="ARBA" id="ARBA00022927"/>
    </source>
</evidence>
<evidence type="ECO:0000256" key="7">
    <source>
        <dbReference type="ARBA" id="ARBA00022729"/>
    </source>
</evidence>
<feature type="domain" description="Trimeric autotransporter adhesin YadA-like stalk" evidence="13">
    <location>
        <begin position="102"/>
        <end position="141"/>
    </location>
</feature>
<evidence type="ECO:0000256" key="9">
    <source>
        <dbReference type="ARBA" id="ARBA00023136"/>
    </source>
</evidence>
<evidence type="ECO:0000256" key="10">
    <source>
        <dbReference type="ARBA" id="ARBA00023237"/>
    </source>
</evidence>
<feature type="domain" description="Trimeric autotransporter adhesin YadA-like stalk" evidence="13">
    <location>
        <begin position="619"/>
        <end position="658"/>
    </location>
</feature>
<evidence type="ECO:0000259" key="13">
    <source>
        <dbReference type="Pfam" id="PF05662"/>
    </source>
</evidence>
<dbReference type="InterPro" id="IPR005594">
    <property type="entry name" value="YadA_C"/>
</dbReference>
<feature type="domain" description="Trimeric autotransporter adhesin YadA-like stalk" evidence="13">
    <location>
        <begin position="227"/>
        <end position="254"/>
    </location>
</feature>
<keyword evidence="9" id="KW-0472">Membrane</keyword>
<dbReference type="SUPFAM" id="SSF101967">
    <property type="entry name" value="Adhesin YadA, collagen-binding domain"/>
    <property type="match status" value="14"/>
</dbReference>
<dbReference type="SUPFAM" id="SSF54523">
    <property type="entry name" value="Pili subunits"/>
    <property type="match status" value="1"/>
</dbReference>
<keyword evidence="6" id="KW-0812">Transmembrane</keyword>
<dbReference type="EMBL" id="JAZHBM010000002">
    <property type="protein sequence ID" value="MEF3082658.1"/>
    <property type="molecule type" value="Genomic_DNA"/>
</dbReference>
<dbReference type="InterPro" id="IPR011049">
    <property type="entry name" value="Serralysin-like_metalloprot_C"/>
</dbReference>
<dbReference type="Gene3D" id="3.30.1300.30">
    <property type="entry name" value="GSPII I/J protein-like"/>
    <property type="match status" value="1"/>
</dbReference>
<feature type="domain" description="Trimeric autotransporter adhesin YadA-like head" evidence="12">
    <location>
        <begin position="2093"/>
        <end position="2115"/>
    </location>
</feature>
<dbReference type="Gene3D" id="2.150.10.10">
    <property type="entry name" value="Serralysin-like metalloprotease, C-terminal"/>
    <property type="match status" value="13"/>
</dbReference>
<feature type="domain" description="Trimeric autotransporter adhesin YadA-like head" evidence="12">
    <location>
        <begin position="330"/>
        <end position="354"/>
    </location>
</feature>
<comment type="subcellular location">
    <subcellularLocation>
        <location evidence="2">Cell outer membrane</location>
    </subcellularLocation>
    <subcellularLocation>
        <location evidence="1">Cell surface</location>
    </subcellularLocation>
</comment>
<evidence type="ECO:0000259" key="12">
    <source>
        <dbReference type="Pfam" id="PF05658"/>
    </source>
</evidence>
<feature type="domain" description="Trimeric autotransporter adhesin YadA-like head" evidence="12">
    <location>
        <begin position="1036"/>
        <end position="1059"/>
    </location>
</feature>
<protein>
    <submittedName>
        <fullName evidence="14">YadA-like family protein</fullName>
    </submittedName>
</protein>
<evidence type="ECO:0000313" key="14">
    <source>
        <dbReference type="EMBL" id="MEF3082658.1"/>
    </source>
</evidence>
<feature type="domain" description="Trimeric autotransporter adhesin YadA-like stalk" evidence="13">
    <location>
        <begin position="1200"/>
        <end position="1243"/>
    </location>
</feature>
<feature type="domain" description="Trimeric autotransporter adhesin YadA-like head" evidence="12">
    <location>
        <begin position="1797"/>
        <end position="1822"/>
    </location>
</feature>
<feature type="domain" description="Trimeric autotransporter adhesin YadA-like head" evidence="12">
    <location>
        <begin position="1773"/>
        <end position="1794"/>
    </location>
</feature>
<keyword evidence="5" id="KW-1134">Transmembrane beta strand</keyword>
<feature type="domain" description="Trimeric autotransporter adhesin YadA-like head" evidence="12">
    <location>
        <begin position="2061"/>
        <end position="2087"/>
    </location>
</feature>
<evidence type="ECO:0000256" key="1">
    <source>
        <dbReference type="ARBA" id="ARBA00004241"/>
    </source>
</evidence>
<feature type="domain" description="Trimeric autotransporter adhesin YadA-like stalk" evidence="13">
    <location>
        <begin position="2002"/>
        <end position="2029"/>
    </location>
</feature>
<dbReference type="InterPro" id="IPR008640">
    <property type="entry name" value="Adhesin_Head_dom"/>
</dbReference>
<feature type="domain" description="Trimeric autotransporter adhesin YadA-like head" evidence="12">
    <location>
        <begin position="1712"/>
        <end position="1738"/>
    </location>
</feature>
<feature type="domain" description="Trimeric autotransporter adhesin YadA-like head" evidence="12">
    <location>
        <begin position="1134"/>
        <end position="1160"/>
    </location>
</feature>
<feature type="domain" description="Trimeric autotransporter adhesin YadA-like stalk" evidence="13">
    <location>
        <begin position="1665"/>
        <end position="1702"/>
    </location>
</feature>
<dbReference type="Pfam" id="PF03895">
    <property type="entry name" value="YadA_anchor"/>
    <property type="match status" value="1"/>
</dbReference>
<dbReference type="InterPro" id="IPR045584">
    <property type="entry name" value="Pilin-like"/>
</dbReference>
<feature type="domain" description="Trimeric autotransporter adhesin YadA-like stalk" evidence="13">
    <location>
        <begin position="1525"/>
        <end position="1560"/>
    </location>
</feature>
<keyword evidence="15" id="KW-1185">Reference proteome</keyword>
<feature type="domain" description="Trimeric autotransporter adhesin YadA-like head" evidence="12">
    <location>
        <begin position="380"/>
        <end position="401"/>
    </location>
</feature>
<dbReference type="CDD" id="cd12820">
    <property type="entry name" value="LbR_YadA-like"/>
    <property type="match status" value="3"/>
</dbReference>
<feature type="domain" description="Trimeric autotransporter adhesin YadA-like head" evidence="12">
    <location>
        <begin position="795"/>
        <end position="821"/>
    </location>
</feature>
<feature type="domain" description="Trimeric autotransporter adhesin YadA-like head" evidence="12">
    <location>
        <begin position="980"/>
        <end position="1006"/>
    </location>
</feature>
<feature type="domain" description="Trimeric autotransporter adhesin YadA-like head" evidence="12">
    <location>
        <begin position="847"/>
        <end position="870"/>
    </location>
</feature>
<dbReference type="Pfam" id="PF05658">
    <property type="entry name" value="YadA_head"/>
    <property type="match status" value="21"/>
</dbReference>
<name>A0ABU7WGM4_9GAMM</name>
<feature type="domain" description="Trimeric autotransporter adhesin YadA-like head" evidence="12">
    <location>
        <begin position="900"/>
        <end position="926"/>
    </location>
</feature>
<gene>
    <name evidence="14" type="ORF">V3391_10630</name>
</gene>
<evidence type="ECO:0000256" key="3">
    <source>
        <dbReference type="ARBA" id="ARBA00005848"/>
    </source>
</evidence>
<keyword evidence="10" id="KW-0998">Cell outer membrane</keyword>
<dbReference type="Gene3D" id="6.20.50.100">
    <property type="match status" value="3"/>
</dbReference>
<feature type="domain" description="Trimeric autotransporter adhesin YadA-like stalk" evidence="13">
    <location>
        <begin position="2369"/>
        <end position="2405"/>
    </location>
</feature>
<evidence type="ECO:0000256" key="5">
    <source>
        <dbReference type="ARBA" id="ARBA00022452"/>
    </source>
</evidence>
<evidence type="ECO:0000259" key="11">
    <source>
        <dbReference type="Pfam" id="PF03895"/>
    </source>
</evidence>
<feature type="domain" description="Trimeric autotransporter adhesin YadA-like stalk" evidence="13">
    <location>
        <begin position="1382"/>
        <end position="1411"/>
    </location>
</feature>
<dbReference type="Gene3D" id="1.20.5.340">
    <property type="match status" value="1"/>
</dbReference>
<feature type="domain" description="Trimeric autotransporter adhesin YadA-like stalk" evidence="13">
    <location>
        <begin position="2145"/>
        <end position="2182"/>
    </location>
</feature>
<dbReference type="Gene3D" id="2.20.70.140">
    <property type="match status" value="5"/>
</dbReference>
<keyword evidence="4" id="KW-0813">Transport</keyword>
<feature type="domain" description="Trimeric autotransporter adhesin YadA-like head" evidence="12">
    <location>
        <begin position="823"/>
        <end position="838"/>
    </location>
</feature>
<accession>A0ABU7WGM4</accession>
<dbReference type="Gene3D" id="1.20.5.170">
    <property type="match status" value="1"/>
</dbReference>
<feature type="domain" description="Trimeric autotransporter adhesin YadA-like head" evidence="12">
    <location>
        <begin position="2284"/>
        <end position="2310"/>
    </location>
</feature>
<dbReference type="InterPro" id="IPR008635">
    <property type="entry name" value="Coiled_stalk_dom"/>
</dbReference>
<dbReference type="RefSeq" id="WP_332078378.1">
    <property type="nucleotide sequence ID" value="NZ_JAZHBM010000002.1"/>
</dbReference>
<proteinExistence type="inferred from homology"/>
<feature type="domain" description="Trimeric autotransporter adhesin YadA-like head" evidence="12">
    <location>
        <begin position="2312"/>
        <end position="2338"/>
    </location>
</feature>
<feature type="domain" description="Trimeric autotransporter adhesin YadA-like C-terminal membrane anchor" evidence="11">
    <location>
        <begin position="2434"/>
        <end position="2494"/>
    </location>
</feature>
<organism evidence="14 15">
    <name type="scientific">Luteimonas flava</name>
    <dbReference type="NCBI Taxonomy" id="3115822"/>
    <lineage>
        <taxon>Bacteria</taxon>
        <taxon>Pseudomonadati</taxon>
        <taxon>Pseudomonadota</taxon>
        <taxon>Gammaproteobacteria</taxon>
        <taxon>Lysobacterales</taxon>
        <taxon>Lysobacteraceae</taxon>
        <taxon>Luteimonas</taxon>
    </lineage>
</organism>
<evidence type="ECO:0000313" key="15">
    <source>
        <dbReference type="Proteomes" id="UP001358324"/>
    </source>
</evidence>
<feature type="domain" description="Trimeric autotransporter adhesin YadA-like head" evidence="12">
    <location>
        <begin position="535"/>
        <end position="557"/>
    </location>
</feature>
<evidence type="ECO:0000256" key="6">
    <source>
        <dbReference type="ARBA" id="ARBA00022692"/>
    </source>
</evidence>
<feature type="domain" description="Trimeric autotransporter adhesin YadA-like head" evidence="12">
    <location>
        <begin position="1430"/>
        <end position="1456"/>
    </location>
</feature>
<feature type="domain" description="Trimeric autotransporter adhesin YadA-like stalk" evidence="13">
    <location>
        <begin position="1862"/>
        <end position="1897"/>
    </location>
</feature>
<feature type="domain" description="Trimeric autotransporter adhesin YadA-like head" evidence="12">
    <location>
        <begin position="753"/>
        <end position="779"/>
    </location>
</feature>
<dbReference type="Gene3D" id="6.10.250.2040">
    <property type="match status" value="1"/>
</dbReference>
<sequence length="2494" mass="239201">MAAQEFTVTDGDNDAVVGQGGTVTFTGDPNIRVTQTGSNDDAEIVIQLARDIDVDTVTAGATRLDTNGVAVGTAALRGNGLTLGAGAPSITTAGIQAGNLAITGVGNGTAADHAVNFSQLQAVQAQAGAGWNVAVGANAYNIGPDGRVTFSGDANLGVALTGADDAAGVALTLNRNLNIDSVAAGTTSLTGTGVQVGSAVRLISTGLTITGGPSVTTAGINAGNRVITNVADGAVSATSTEAVNGRQIFALRQELFVEGEGVKYFHANSTLADSRSEGLESVAIGPRTVAEGSSSFAAGDGAATSIGATAGIAVGQGATVGTAAAAIPDGVGAVAIGRNAAAAGTSTISLGDGARVGSEFVSNALAIGTGASVTGAQSNSATAIGFQANASAGNATALGALASASGGGSIAIGQASASGGNTFAAGNGAQAASPNGIALGTGAGVGTNGTEAGDRTSHIAIGTGAGTAVVGNQTTAIGFQAGTGVLGDQNIAIGSQAGTAVEGDFNIAIGYRANQNVGEIDRGTALGALASTTSDSVAIGYNARTTGVSAVALGAEASAAGQGVALGRSAFAEGGSAALGFNSRAAAADAVGTSFLTGNTFGDGTVVSVGNTAANLQRRIVNVADGAQGFDAVNVNQLRAAQTATANLVGGNVIVNPNGSYGGYVIELTDIDGNTQRYSTVAAAINAVSSGAVSVMPGNAVIYNPDGTITTGTATLGDQAVNLSQLNAAIDANASRYVSINSADPSNRDNSGASGANAIAIGPQADADGAGGMSVGYQARSVGDAASALGNDVAALGNRSTAIGSSSQAYDDGTVAIGDRAVANGLNSVVIGTNAQADRKSPNDTVDNAVVIGTDAEVTADNGIAVGNSALASERNAVAHGFDAHAVAESAVATGTRARASGVNALASGTDSAASGFNSIASGTDSRGLASNSVAIGTGAVSGFSPQPGAEGFNVNTIAIGNGARAVYQDATAIGRASLASEVAATAIGDAATASEEAALAVGRNANASGVSAIAQGDGATASALAAQAQGRGATASGISSLAQGDGAQASETNATAVGHVAQATQASATAVGDDARATGINAIAAGRASRASGAASAAFGNDAQATLANTLALGGASRATAAGASAVGSDAQATAAGATALGQGTRATHANSVALGHNAVTAAAVATLNGTIDNVVYTYAGTAPVATVSVGTGTEKRTITNVAAGQVNAASTDAINGSQLFSTQQAVTALGTNVDSLGSSTAAALGGTSAYNPTTHQVTAGLAVGGTQHTSVQSALNQVNATANAGWNVGVNGETTRANVGPGGNVDFRNTDDNIEIARTGTNLVFNLADEITVNRLTAGNTVIDTTGVAVGNAVKLGDTGLVIAGGPSVTTAGINAGGQKITNVAAGTAPTDAVNVSQLSNTINASTTRYYSVNDNGVQGGNYANDGATGVNAIAIGVNTTTAGASGVAVGDGASTSSAGGVSIGKGAAARAQEGDVALGSGSVTDAVVGTAGATLNGTAYTFAGATPTSTVSVGSVGAERTVTNVAAGRISATSTDAINGSQLHATNTALDAVAGVANAGWNVTAAGVNGSNVGVNSPTGNTVDFKSGDGNIVVSKTVGNNDVSFDLADDLEVAGSVKVGDTVIDTTGVTVGSDVKLGDNGLTIVGGPSVTVDGIDAGGSVIRNVAAGVAVTDAVNVGQLNNTIETSRIKYFSVNDNGVQGGNYANDGASGINAVAIGVGTIATGDASYAAGAGAEAAAQNAVAIGNGTRALGASAIALGRGAIASDAFSIAQGQQATASTTGAIAMGVNATSNGVHSVALGSNTQALHNNSVALGASSVTADAVATTGVTINGTDYLFAGSAPTSTISVGRVGEERTITNVAAGRISATSTDAINGSQLNATNTALAEVATVANAGWNVTAEGANGSNVGLNSATGNTVDFKSGDGNIVVSKTVGSNDVSFGLADDLDIAGSVKVGDTLIDTMGVAIGTDVKLGNTGLTIVGGPSVTLAGIDAGGSVITNVAAGSAPTDAVNVSQLTDTVETNRTKYYSVNSTGGGNFNNEGATGDDAIAAGKDATAEGDEAVALGIGSAATGDGGIAIGARAQALSLNSLAIGAGAVSSHANSIALGAGSATTVGAQTGYQGAFVGSSDSTGELNVGGRQITGVAAGSAATDAVNVSQLQGGVDYAITQSNSYTDGQIDGVNNRIDVIDGRVTAIEGDIIDIQGDITDIQGDIVDIRGDITDLDDRVSNVEGVVVEVGGRLDSLETGASGPFQISQGEAYVAPTPSGQNASAGGNGAVASGNNSVALGNQSQATGAGSTAVGQGAKATATNSTALGQGATASHANSVALGAGSATTVGAQSNYNGAYVGTSSSTGEVNVGGRTISGVAPGIAGTDAVNVNQLTGGVNQAINVANQYTDGRITQIQDDMWSIERGYRGATSSAMAMAGLPQAYLPGKSMLAVGVGGYQSEYGMAVGLSGITENGRYVYRAQASGNTARDWGFSVGAGIQW</sequence>
<feature type="domain" description="Trimeric autotransporter adhesin YadA-like head" evidence="12">
    <location>
        <begin position="1740"/>
        <end position="1766"/>
    </location>
</feature>
<evidence type="ECO:0000256" key="2">
    <source>
        <dbReference type="ARBA" id="ARBA00004442"/>
    </source>
</evidence>
<keyword evidence="8" id="KW-0653">Protein transport</keyword>
<comment type="similarity">
    <text evidence="3">Belongs to the autotransporter-2 (AT-2) (TC 1.B.40) family.</text>
</comment>
<feature type="domain" description="Trimeric autotransporter adhesin YadA-like head" evidence="12">
    <location>
        <begin position="277"/>
        <end position="302"/>
    </location>
</feature>
<comment type="caution">
    <text evidence="14">The sequence shown here is derived from an EMBL/GenBank/DDBJ whole genome shotgun (WGS) entry which is preliminary data.</text>
</comment>
<reference evidence="14 15" key="1">
    <citation type="submission" date="2024-01" db="EMBL/GenBank/DDBJ databases">
        <title>Novel species of the genus Luteimonas isolated from rivers.</title>
        <authorList>
            <person name="Lu H."/>
        </authorList>
    </citation>
    <scope>NUCLEOTIDE SEQUENCE [LARGE SCALE GENOMIC DNA]</scope>
    <source>
        <strain evidence="14 15">SMYT11W</strain>
    </source>
</reference>
<keyword evidence="7" id="KW-0732">Signal</keyword>
<dbReference type="Pfam" id="PF05662">
    <property type="entry name" value="YadA_stalk"/>
    <property type="match status" value="11"/>
</dbReference>